<dbReference type="RefSeq" id="WP_345176074.1">
    <property type="nucleotide sequence ID" value="NZ_BAABFQ010000005.1"/>
</dbReference>
<keyword evidence="4" id="KW-1185">Reference proteome</keyword>
<feature type="transmembrane region" description="Helical" evidence="1">
    <location>
        <begin position="12"/>
        <end position="34"/>
    </location>
</feature>
<accession>A0ABW0N2C9</accession>
<dbReference type="Pfam" id="PF23636">
    <property type="entry name" value="DUF7144"/>
    <property type="match status" value="1"/>
</dbReference>
<gene>
    <name evidence="3" type="ORF">ACFPKY_16900</name>
</gene>
<proteinExistence type="predicted"/>
<name>A0ABW0N2C9_9ACTN</name>
<evidence type="ECO:0000313" key="4">
    <source>
        <dbReference type="Proteomes" id="UP001595956"/>
    </source>
</evidence>
<comment type="caution">
    <text evidence="3">The sequence shown here is derived from an EMBL/GenBank/DDBJ whole genome shotgun (WGS) entry which is preliminary data.</text>
</comment>
<sequence length="137" mass="14835">MSQHNASPREMMWADGGTIFAAVMLTTVGVFQALEGISAIAKDDVFESAANYVFDIDLSAWGWVHLLLGVLAVVIGVSILYGQGWAMIAGIVIAMVSALANFMFLPYYPLWALVVIAFDLFVIWALSTVYGQRARGA</sequence>
<keyword evidence="1" id="KW-0472">Membrane</keyword>
<evidence type="ECO:0000256" key="1">
    <source>
        <dbReference type="SAM" id="Phobius"/>
    </source>
</evidence>
<feature type="transmembrane region" description="Helical" evidence="1">
    <location>
        <begin position="60"/>
        <end position="80"/>
    </location>
</feature>
<evidence type="ECO:0000259" key="2">
    <source>
        <dbReference type="Pfam" id="PF23636"/>
    </source>
</evidence>
<protein>
    <recommendedName>
        <fullName evidence="2">DUF7144 domain-containing protein</fullName>
    </recommendedName>
</protein>
<evidence type="ECO:0000313" key="3">
    <source>
        <dbReference type="EMBL" id="MFC5494791.1"/>
    </source>
</evidence>
<reference evidence="4" key="1">
    <citation type="journal article" date="2019" name="Int. J. Syst. Evol. Microbiol.">
        <title>The Global Catalogue of Microorganisms (GCM) 10K type strain sequencing project: providing services to taxonomists for standard genome sequencing and annotation.</title>
        <authorList>
            <consortium name="The Broad Institute Genomics Platform"/>
            <consortium name="The Broad Institute Genome Sequencing Center for Infectious Disease"/>
            <person name="Wu L."/>
            <person name="Ma J."/>
        </authorList>
    </citation>
    <scope>NUCLEOTIDE SEQUENCE [LARGE SCALE GENOMIC DNA]</scope>
    <source>
        <strain evidence="4">KACC 13778</strain>
    </source>
</reference>
<feature type="transmembrane region" description="Helical" evidence="1">
    <location>
        <begin position="110"/>
        <end position="131"/>
    </location>
</feature>
<dbReference type="Proteomes" id="UP001595956">
    <property type="component" value="Unassembled WGS sequence"/>
</dbReference>
<feature type="transmembrane region" description="Helical" evidence="1">
    <location>
        <begin position="85"/>
        <end position="104"/>
    </location>
</feature>
<dbReference type="InterPro" id="IPR055568">
    <property type="entry name" value="DUF7144"/>
</dbReference>
<keyword evidence="1" id="KW-1133">Transmembrane helix</keyword>
<organism evidence="3 4">
    <name type="scientific">Nocardioides caricicola</name>
    <dbReference type="NCBI Taxonomy" id="634770"/>
    <lineage>
        <taxon>Bacteria</taxon>
        <taxon>Bacillati</taxon>
        <taxon>Actinomycetota</taxon>
        <taxon>Actinomycetes</taxon>
        <taxon>Propionibacteriales</taxon>
        <taxon>Nocardioidaceae</taxon>
        <taxon>Nocardioides</taxon>
    </lineage>
</organism>
<keyword evidence="1" id="KW-0812">Transmembrane</keyword>
<dbReference type="EMBL" id="JBHSMD010000006">
    <property type="protein sequence ID" value="MFC5494791.1"/>
    <property type="molecule type" value="Genomic_DNA"/>
</dbReference>
<feature type="domain" description="DUF7144" evidence="2">
    <location>
        <begin position="18"/>
        <end position="128"/>
    </location>
</feature>